<dbReference type="Gene3D" id="2.60.120.10">
    <property type="entry name" value="Jelly Rolls"/>
    <property type="match status" value="1"/>
</dbReference>
<dbReference type="AlphaFoldDB" id="A0AAW9RQK0"/>
<accession>A0AAW9RQK0</accession>
<comment type="caution">
    <text evidence="1">The sequence shown here is derived from an EMBL/GenBank/DDBJ whole genome shotgun (WGS) entry which is preliminary data.</text>
</comment>
<evidence type="ECO:0000313" key="1">
    <source>
        <dbReference type="EMBL" id="MEJ8570363.1"/>
    </source>
</evidence>
<dbReference type="InterPro" id="IPR014710">
    <property type="entry name" value="RmlC-like_jellyroll"/>
</dbReference>
<name>A0AAW9RQK0_9HYPH</name>
<dbReference type="EMBL" id="JAZHOF010000001">
    <property type="protein sequence ID" value="MEJ8570363.1"/>
    <property type="molecule type" value="Genomic_DNA"/>
</dbReference>
<reference evidence="1 2" key="1">
    <citation type="submission" date="2024-02" db="EMBL/GenBank/DDBJ databases">
        <title>Genome analysis and characterization of Microbaculum marinisediminis sp. nov., isolated from marine sediment.</title>
        <authorList>
            <person name="Du Z.-J."/>
            <person name="Ye Y.-Q."/>
            <person name="Zhang Z.-R."/>
            <person name="Yuan S.-M."/>
            <person name="Zhang X.-Y."/>
        </authorList>
    </citation>
    <scope>NUCLEOTIDE SEQUENCE [LARGE SCALE GENOMIC DNA]</scope>
    <source>
        <strain evidence="1 2">SDUM1044001</strain>
    </source>
</reference>
<dbReference type="CDD" id="cd02230">
    <property type="entry name" value="cupin_HP0902-like"/>
    <property type="match status" value="1"/>
</dbReference>
<gene>
    <name evidence="1" type="ORF">V3328_02695</name>
</gene>
<proteinExistence type="predicted"/>
<protein>
    <submittedName>
        <fullName evidence="1">Cupin domain-containing protein</fullName>
    </submittedName>
</protein>
<dbReference type="RefSeq" id="WP_340328094.1">
    <property type="nucleotide sequence ID" value="NZ_JAZHOF010000001.1"/>
</dbReference>
<sequence>MALHHARPGEIVDVAPMGAAIAGARTSAIIKTDQFEAIRLIVRAGLEIPEHEVPGNITLHCLEGRVQLGLESTVLELGPNQWVYLAGGAPHSLKGIEDSSLLLTIFFPQPATRSRRTGTE</sequence>
<organism evidence="1 2">
    <name type="scientific">Microbaculum marinum</name>
    <dbReference type="NCBI Taxonomy" id="1764581"/>
    <lineage>
        <taxon>Bacteria</taxon>
        <taxon>Pseudomonadati</taxon>
        <taxon>Pseudomonadota</taxon>
        <taxon>Alphaproteobacteria</taxon>
        <taxon>Hyphomicrobiales</taxon>
        <taxon>Tepidamorphaceae</taxon>
        <taxon>Microbaculum</taxon>
    </lineage>
</organism>
<evidence type="ECO:0000313" key="2">
    <source>
        <dbReference type="Proteomes" id="UP001378188"/>
    </source>
</evidence>
<dbReference type="SUPFAM" id="SSF51182">
    <property type="entry name" value="RmlC-like cupins"/>
    <property type="match status" value="1"/>
</dbReference>
<dbReference type="InterPro" id="IPR011051">
    <property type="entry name" value="RmlC_Cupin_sf"/>
</dbReference>
<dbReference type="Proteomes" id="UP001378188">
    <property type="component" value="Unassembled WGS sequence"/>
</dbReference>
<keyword evidence="2" id="KW-1185">Reference proteome</keyword>